<name>A0ABD0JS92_9CAEN</name>
<feature type="compositionally biased region" description="Low complexity" evidence="1">
    <location>
        <begin position="14"/>
        <end position="27"/>
    </location>
</feature>
<organism evidence="2 3">
    <name type="scientific">Batillaria attramentaria</name>
    <dbReference type="NCBI Taxonomy" id="370345"/>
    <lineage>
        <taxon>Eukaryota</taxon>
        <taxon>Metazoa</taxon>
        <taxon>Spiralia</taxon>
        <taxon>Lophotrochozoa</taxon>
        <taxon>Mollusca</taxon>
        <taxon>Gastropoda</taxon>
        <taxon>Caenogastropoda</taxon>
        <taxon>Sorbeoconcha</taxon>
        <taxon>Cerithioidea</taxon>
        <taxon>Batillariidae</taxon>
        <taxon>Batillaria</taxon>
    </lineage>
</organism>
<protein>
    <submittedName>
        <fullName evidence="2">Uncharacterized protein</fullName>
    </submittedName>
</protein>
<feature type="region of interest" description="Disordered" evidence="1">
    <location>
        <begin position="1"/>
        <end position="27"/>
    </location>
</feature>
<evidence type="ECO:0000313" key="2">
    <source>
        <dbReference type="EMBL" id="KAK7477859.1"/>
    </source>
</evidence>
<reference evidence="2 3" key="1">
    <citation type="journal article" date="2023" name="Sci. Data">
        <title>Genome assembly of the Korean intertidal mud-creeper Batillaria attramentaria.</title>
        <authorList>
            <person name="Patra A.K."/>
            <person name="Ho P.T."/>
            <person name="Jun S."/>
            <person name="Lee S.J."/>
            <person name="Kim Y."/>
            <person name="Won Y.J."/>
        </authorList>
    </citation>
    <scope>NUCLEOTIDE SEQUENCE [LARGE SCALE GENOMIC DNA]</scope>
    <source>
        <strain evidence="2">Wonlab-2016</strain>
    </source>
</reference>
<dbReference type="Proteomes" id="UP001519460">
    <property type="component" value="Unassembled WGS sequence"/>
</dbReference>
<evidence type="ECO:0000313" key="3">
    <source>
        <dbReference type="Proteomes" id="UP001519460"/>
    </source>
</evidence>
<sequence length="84" mass="9641">MHLHPHPSPPPPSFRVVHPSSSFSRLSSLPPPLPKFIMREMKLCDQPETQEASNCRAINYYGRDREREKMLAMGRLCSRISPVL</sequence>
<comment type="caution">
    <text evidence="2">The sequence shown here is derived from an EMBL/GenBank/DDBJ whole genome shotgun (WGS) entry which is preliminary data.</text>
</comment>
<gene>
    <name evidence="2" type="ORF">BaRGS_00030937</name>
</gene>
<keyword evidence="3" id="KW-1185">Reference proteome</keyword>
<accession>A0ABD0JS92</accession>
<evidence type="ECO:0000256" key="1">
    <source>
        <dbReference type="SAM" id="MobiDB-lite"/>
    </source>
</evidence>
<feature type="compositionally biased region" description="Pro residues" evidence="1">
    <location>
        <begin position="1"/>
        <end position="13"/>
    </location>
</feature>
<proteinExistence type="predicted"/>
<dbReference type="EMBL" id="JACVVK020000340">
    <property type="protein sequence ID" value="KAK7477859.1"/>
    <property type="molecule type" value="Genomic_DNA"/>
</dbReference>
<dbReference type="AlphaFoldDB" id="A0ABD0JS92"/>